<keyword evidence="3" id="KW-0649">Protein kinase inhibitor</keyword>
<name>A0A7L0WRL1_ALELA</name>
<keyword evidence="5" id="KW-1185">Reference proteome</keyword>
<feature type="non-terminal residue" evidence="4">
    <location>
        <position position="1"/>
    </location>
</feature>
<dbReference type="EMBL" id="VXAV01010499">
    <property type="protein sequence ID" value="NXL94236.1"/>
    <property type="molecule type" value="Genomic_DNA"/>
</dbReference>
<comment type="similarity">
    <text evidence="2">Belongs to the PKI family.</text>
</comment>
<comment type="caution">
    <text evidence="4">The sequence shown here is derived from an EMBL/GenBank/DDBJ whole genome shotgun (WGS) entry which is preliminary data.</text>
</comment>
<protein>
    <submittedName>
        <fullName evidence="4">IPKG inhibitor</fullName>
    </submittedName>
</protein>
<dbReference type="Proteomes" id="UP000562322">
    <property type="component" value="Unassembled WGS sequence"/>
</dbReference>
<evidence type="ECO:0000256" key="3">
    <source>
        <dbReference type="ARBA" id="ARBA00023013"/>
    </source>
</evidence>
<evidence type="ECO:0000313" key="4">
    <source>
        <dbReference type="EMBL" id="NXL94236.1"/>
    </source>
</evidence>
<sequence length="52" mass="5772">MEVESSKYTDFISCDRAGRRNAVHDIQRDANTISMRTLTKDIGELAIEGAGE</sequence>
<dbReference type="GO" id="GO:0004862">
    <property type="term" value="F:cAMP-dependent protein kinase inhibitor activity"/>
    <property type="evidence" value="ECO:0007669"/>
    <property type="project" value="InterPro"/>
</dbReference>
<dbReference type="InterPro" id="IPR004171">
    <property type="entry name" value="cAMP_dep_PKI"/>
</dbReference>
<proteinExistence type="inferred from homology"/>
<accession>A0A7L0WRL1</accession>
<dbReference type="PANTHER" id="PTHR15416">
    <property type="entry name" value="CAMP-DEPENDENT PROTEIN KINASE INHIBITOR/PKI"/>
    <property type="match status" value="1"/>
</dbReference>
<reference evidence="4 5" key="1">
    <citation type="submission" date="2019-09" db="EMBL/GenBank/DDBJ databases">
        <title>Bird 10,000 Genomes (B10K) Project - Family phase.</title>
        <authorList>
            <person name="Zhang G."/>
        </authorList>
    </citation>
    <scope>NUCLEOTIDE SEQUENCE [LARGE SCALE GENOMIC DNA]</scope>
    <source>
        <strain evidence="4">B10K-DU-001-39</strain>
        <tissue evidence="4">Muscle</tissue>
    </source>
</reference>
<evidence type="ECO:0000256" key="2">
    <source>
        <dbReference type="ARBA" id="ARBA00006393"/>
    </source>
</evidence>
<evidence type="ECO:0000313" key="5">
    <source>
        <dbReference type="Proteomes" id="UP000562322"/>
    </source>
</evidence>
<evidence type="ECO:0000256" key="1">
    <source>
        <dbReference type="ARBA" id="ARBA00002844"/>
    </source>
</evidence>
<dbReference type="OrthoDB" id="8556393at2759"/>
<gene>
    <name evidence="4" type="primary">Pkig</name>
    <name evidence="4" type="ORF">ALELAT_R14489</name>
</gene>
<dbReference type="Pfam" id="PF02827">
    <property type="entry name" value="PKI"/>
    <property type="match status" value="1"/>
</dbReference>
<feature type="non-terminal residue" evidence="4">
    <location>
        <position position="52"/>
    </location>
</feature>
<comment type="function">
    <text evidence="1">Extremely potent competitive inhibitor of cAMP-dependent protein kinase activity, this protein interacts with the catalytic subunit of the enzyme after the cAMP-induced dissociation of its regulatory chains.</text>
</comment>
<dbReference type="AlphaFoldDB" id="A0A7L0WRL1"/>
<organism evidence="4 5">
    <name type="scientific">Alectura lathami</name>
    <name type="common">Australian brush turkey</name>
    <dbReference type="NCBI Taxonomy" id="81907"/>
    <lineage>
        <taxon>Eukaryota</taxon>
        <taxon>Metazoa</taxon>
        <taxon>Chordata</taxon>
        <taxon>Craniata</taxon>
        <taxon>Vertebrata</taxon>
        <taxon>Euteleostomi</taxon>
        <taxon>Archelosauria</taxon>
        <taxon>Archosauria</taxon>
        <taxon>Dinosauria</taxon>
        <taxon>Saurischia</taxon>
        <taxon>Theropoda</taxon>
        <taxon>Coelurosauria</taxon>
        <taxon>Aves</taxon>
        <taxon>Neognathae</taxon>
        <taxon>Galloanserae</taxon>
        <taxon>Galliformes</taxon>
        <taxon>Megapodiidae</taxon>
        <taxon>Alectura</taxon>
    </lineage>
</organism>